<reference evidence="3 4" key="1">
    <citation type="submission" date="2023-08" db="EMBL/GenBank/DDBJ databases">
        <title>Black Yeasts Isolated from many extreme environments.</title>
        <authorList>
            <person name="Coleine C."/>
            <person name="Stajich J.E."/>
            <person name="Selbmann L."/>
        </authorList>
    </citation>
    <scope>NUCLEOTIDE SEQUENCE [LARGE SCALE GENOMIC DNA]</scope>
    <source>
        <strain evidence="3 4">CCFEE 5935</strain>
    </source>
</reference>
<dbReference type="GO" id="GO:0031380">
    <property type="term" value="C:nuclear RNA-directed RNA polymerase complex"/>
    <property type="evidence" value="ECO:0007669"/>
    <property type="project" value="TreeGrafter"/>
</dbReference>
<sequence length="321" mass="36410">MESNMLGMICNTHLQLADQRETGTFSDDCIKLAGMASTAVDFSKTGIRVDTSELPRYPRMRPDFMAPSPRVVVSAGGHLDVEEDDNEDDPAFEDLDAEKRPFRYYESQKVLGQLYRAIDEQKFLSKMQTDRRAAMTAGHHNLMGRLQQYMARMASNYGILYLHHAELARDIRSGYEESLLNILHTYAPSTNMPISEHEAFAGTILGRKGGAQNKPLRELGKTMRERFQAIVEYNIMRITKGDEQMHGVSDLDLLYEDSVDRQVEALPRAMACLQVAVEERGWVDRELGELQSFKCIAAGVCLREFERYRITTLGSYVLPPV</sequence>
<dbReference type="PANTHER" id="PTHR23079:SF17">
    <property type="entry name" value="RNA-DEPENDENT RNA POLYMERASE"/>
    <property type="match status" value="1"/>
</dbReference>
<gene>
    <name evidence="3" type="ORF">LTR77_003265</name>
</gene>
<name>A0AAV9PIP2_9PEZI</name>
<dbReference type="Proteomes" id="UP001337655">
    <property type="component" value="Unassembled WGS sequence"/>
</dbReference>
<dbReference type="PANTHER" id="PTHR23079">
    <property type="entry name" value="RNA-DEPENDENT RNA POLYMERASE"/>
    <property type="match status" value="1"/>
</dbReference>
<keyword evidence="1" id="KW-0548">Nucleotidyltransferase</keyword>
<dbReference type="GO" id="GO:0003723">
    <property type="term" value="F:RNA binding"/>
    <property type="evidence" value="ECO:0007669"/>
    <property type="project" value="UniProtKB-KW"/>
</dbReference>
<dbReference type="InterPro" id="IPR057596">
    <property type="entry name" value="RDRP_core"/>
</dbReference>
<dbReference type="GO" id="GO:0030422">
    <property type="term" value="P:siRNA processing"/>
    <property type="evidence" value="ECO:0007669"/>
    <property type="project" value="TreeGrafter"/>
</dbReference>
<dbReference type="GeneID" id="89924612"/>
<dbReference type="EMBL" id="JAVRRT010000004">
    <property type="protein sequence ID" value="KAK5173143.1"/>
    <property type="molecule type" value="Genomic_DNA"/>
</dbReference>
<organism evidence="3 4">
    <name type="scientific">Saxophila tyrrhenica</name>
    <dbReference type="NCBI Taxonomy" id="1690608"/>
    <lineage>
        <taxon>Eukaryota</taxon>
        <taxon>Fungi</taxon>
        <taxon>Dikarya</taxon>
        <taxon>Ascomycota</taxon>
        <taxon>Pezizomycotina</taxon>
        <taxon>Dothideomycetes</taxon>
        <taxon>Dothideomycetidae</taxon>
        <taxon>Mycosphaerellales</taxon>
        <taxon>Extremaceae</taxon>
        <taxon>Saxophila</taxon>
    </lineage>
</organism>
<dbReference type="GO" id="GO:0003968">
    <property type="term" value="F:RNA-directed RNA polymerase activity"/>
    <property type="evidence" value="ECO:0007669"/>
    <property type="project" value="UniProtKB-KW"/>
</dbReference>
<evidence type="ECO:0000259" key="2">
    <source>
        <dbReference type="Pfam" id="PF05183"/>
    </source>
</evidence>
<dbReference type="EC" id="2.7.7.48" evidence="1"/>
<dbReference type="RefSeq" id="XP_064661861.1">
    <property type="nucleotide sequence ID" value="XM_064800522.1"/>
</dbReference>
<comment type="catalytic activity">
    <reaction evidence="1">
        <text>RNA(n) + a ribonucleoside 5'-triphosphate = RNA(n+1) + diphosphate</text>
        <dbReference type="Rhea" id="RHEA:21248"/>
        <dbReference type="Rhea" id="RHEA-COMP:14527"/>
        <dbReference type="Rhea" id="RHEA-COMP:17342"/>
        <dbReference type="ChEBI" id="CHEBI:33019"/>
        <dbReference type="ChEBI" id="CHEBI:61557"/>
        <dbReference type="ChEBI" id="CHEBI:140395"/>
        <dbReference type="EC" id="2.7.7.48"/>
    </reaction>
</comment>
<proteinExistence type="inferred from homology"/>
<evidence type="ECO:0000313" key="3">
    <source>
        <dbReference type="EMBL" id="KAK5173143.1"/>
    </source>
</evidence>
<evidence type="ECO:0000313" key="4">
    <source>
        <dbReference type="Proteomes" id="UP001337655"/>
    </source>
</evidence>
<keyword evidence="1" id="KW-0808">Transferase</keyword>
<comment type="caution">
    <text evidence="3">The sequence shown here is derived from an EMBL/GenBank/DDBJ whole genome shotgun (WGS) entry which is preliminary data.</text>
</comment>
<protein>
    <recommendedName>
        <fullName evidence="1">RNA-dependent RNA polymerase</fullName>
        <ecNumber evidence="1">2.7.7.48</ecNumber>
    </recommendedName>
</protein>
<feature type="domain" description="RDRP core" evidence="2">
    <location>
        <begin position="1"/>
        <end position="118"/>
    </location>
</feature>
<keyword evidence="1" id="KW-0694">RNA-binding</keyword>
<keyword evidence="4" id="KW-1185">Reference proteome</keyword>
<comment type="similarity">
    <text evidence="1">Belongs to the RdRP family.</text>
</comment>
<accession>A0AAV9PIP2</accession>
<dbReference type="AlphaFoldDB" id="A0AAV9PIP2"/>
<keyword evidence="1" id="KW-0696">RNA-directed RNA polymerase</keyword>
<dbReference type="InterPro" id="IPR007855">
    <property type="entry name" value="RDRP"/>
</dbReference>
<evidence type="ECO:0000256" key="1">
    <source>
        <dbReference type="RuleBase" id="RU363098"/>
    </source>
</evidence>
<dbReference type="Pfam" id="PF05183">
    <property type="entry name" value="RdRP"/>
    <property type="match status" value="1"/>
</dbReference>